<dbReference type="KEGG" id="vg:23463203"/>
<protein>
    <submittedName>
        <fullName evidence="2">Uncharacterized protein</fullName>
    </submittedName>
</protein>
<evidence type="ECO:0000313" key="3">
    <source>
        <dbReference type="Proteomes" id="UP000202511"/>
    </source>
</evidence>
<evidence type="ECO:0000313" key="2">
    <source>
        <dbReference type="EMBL" id="AJF98286.1"/>
    </source>
</evidence>
<dbReference type="RefSeq" id="YP_009120521.1">
    <property type="nucleotide sequence ID" value="NC_026440.1"/>
</dbReference>
<sequence length="115" mass="13353">MRPPFDDPIPCDDTQEWPPPIFCDGRNSLALVCACVSLGLSFFACQKKRQKIFPRDQRRRLCQKRRREQKPVVANRCRLGVAWRAPTAIPMHPLFFSCNDDIRVPILAFRSTLPR</sequence>
<dbReference type="EMBL" id="KP136319">
    <property type="protein sequence ID" value="AJF98286.1"/>
    <property type="molecule type" value="Genomic_DNA"/>
</dbReference>
<keyword evidence="1" id="KW-0812">Transmembrane</keyword>
<proteinExistence type="predicted"/>
<organism evidence="2 3">
    <name type="scientific">Pandoravirus inopinatum</name>
    <dbReference type="NCBI Taxonomy" id="1605721"/>
    <lineage>
        <taxon>Viruses</taxon>
        <taxon>Pandoravirus</taxon>
    </lineage>
</organism>
<keyword evidence="1" id="KW-1133">Transmembrane helix</keyword>
<dbReference type="Proteomes" id="UP000202511">
    <property type="component" value="Segment"/>
</dbReference>
<evidence type="ECO:0000256" key="1">
    <source>
        <dbReference type="SAM" id="Phobius"/>
    </source>
</evidence>
<reference evidence="2 3" key="1">
    <citation type="journal article" date="2015" name="Parasitol. Res.">
        <title>Viruses in close associations with free-living amoebae.</title>
        <authorList>
            <person name="Scheid P."/>
        </authorList>
    </citation>
    <scope>NUCLEOTIDE SEQUENCE [LARGE SCALE GENOMIC DNA]</scope>
    <source>
        <strain evidence="2">KlaHel</strain>
    </source>
</reference>
<keyword evidence="1" id="KW-0472">Membrane</keyword>
<feature type="transmembrane region" description="Helical" evidence="1">
    <location>
        <begin position="28"/>
        <end position="45"/>
    </location>
</feature>
<accession>A0A0B5JBA6</accession>
<name>A0A0B5JBA6_9VIRU</name>
<dbReference type="GeneID" id="23463203"/>